<dbReference type="InterPro" id="IPR000477">
    <property type="entry name" value="RT_dom"/>
</dbReference>
<dbReference type="Proteomes" id="UP000014244">
    <property type="component" value="Unassembled WGS sequence"/>
</dbReference>
<dbReference type="CDD" id="cd01646">
    <property type="entry name" value="RT_Bac_retron_I"/>
    <property type="match status" value="1"/>
</dbReference>
<evidence type="ECO:0000259" key="1">
    <source>
        <dbReference type="Pfam" id="PF00078"/>
    </source>
</evidence>
<dbReference type="EMBL" id="ANKE01000600">
    <property type="protein sequence ID" value="EPC71146.1"/>
    <property type="molecule type" value="Genomic_DNA"/>
</dbReference>
<dbReference type="Pfam" id="PF00078">
    <property type="entry name" value="RVT_1"/>
    <property type="match status" value="1"/>
</dbReference>
<evidence type="ECO:0000313" key="3">
    <source>
        <dbReference type="Proteomes" id="UP000014244"/>
    </source>
</evidence>
<organism evidence="2 3">
    <name type="scientific">Lacticaseibacillus paracasei subsp. paracasei Lpp41</name>
    <dbReference type="NCBI Taxonomy" id="1256208"/>
    <lineage>
        <taxon>Bacteria</taxon>
        <taxon>Bacillati</taxon>
        <taxon>Bacillota</taxon>
        <taxon>Bacilli</taxon>
        <taxon>Lactobacillales</taxon>
        <taxon>Lactobacillaceae</taxon>
        <taxon>Lacticaseibacillus</taxon>
    </lineage>
</organism>
<sequence>MQMKIYTFLSDIKDMRLLLKNRMLTDSEKEDAYVLIHGMFSTQLPPLLDDIFNKKALSSLIVEIACTPKNALFKQKDINTGLIPGLAKEVKHPAYIYGQTWASESIKFFTLKSNNSWRPMAIPNIKHALMFAYNSLIVADESLNRLYSKDERLEGKTSHSESPIIGRDGIFSSMLYDPFDKDASPDLNDLEGFSDDPIGFIGYDQLNRFFEENKLHKYRIESTYPYILQTDFNKFFENIYTHLIAQIDVNDFCLDSSRNASTKVLEQYFNWLDEFNQKINDNHTKGLIQGPISSKISAELLQLSLDQKISSALSNNKLDVGFTRYVDDYRFFGKTITDLEAVKNILITLFRNYALSFNETKLKLFKGFEIQKQAHLENYPKLFSLLRRKNPSVLNFNLYQNIHDNISLMIENLDIPTLKGTLTKLKNKIQLQKIKFDNDQIVLSFLEFLIKVAYVIPLSSTQTYKLINSIISSIKPKLRHECWKRLFSEFEYIRENFPDTDLEIWFFFVLSEFGTSREVARAVTKYLKNNDTPNPIILSVLVKSKSRLANKKIESFLLSQIDDSRSVSQSKWWLPLARLWIKSDHKVLNDHIRNLFLSPKDKIEWDKLGIIQYLQKQTQTS</sequence>
<evidence type="ECO:0000313" key="2">
    <source>
        <dbReference type="EMBL" id="EPC71146.1"/>
    </source>
</evidence>
<accession>A0A829H4C6</accession>
<name>A0A829H4C6_LACPA</name>
<protein>
    <recommendedName>
        <fullName evidence="1">Reverse transcriptase domain-containing protein</fullName>
    </recommendedName>
</protein>
<reference evidence="2 3" key="1">
    <citation type="journal article" date="2013" name="PLoS ONE">
        <title>Lactobacillus paracasei comparative genomics: towards species pan-genome definition and exploitation of diversity.</title>
        <authorList>
            <person name="Smokvina T."/>
            <person name="Wels M."/>
            <person name="Polka J."/>
            <person name="Chervaux C."/>
            <person name="Brisse S."/>
            <person name="Boekhorst J."/>
            <person name="van Hylckama Vlieg J.E."/>
            <person name="Siezen R.J."/>
        </authorList>
    </citation>
    <scope>NUCLEOTIDE SEQUENCE [LARGE SCALE GENOMIC DNA]</scope>
    <source>
        <strain evidence="2 3">Lpp41</strain>
    </source>
</reference>
<proteinExistence type="predicted"/>
<dbReference type="AlphaFoldDB" id="A0A829H4C6"/>
<gene>
    <name evidence="2" type="ORF">Lpp41_12442</name>
</gene>
<feature type="domain" description="Reverse transcriptase" evidence="1">
    <location>
        <begin position="208"/>
        <end position="365"/>
    </location>
</feature>
<comment type="caution">
    <text evidence="2">The sequence shown here is derived from an EMBL/GenBank/DDBJ whole genome shotgun (WGS) entry which is preliminary data.</text>
</comment>